<comment type="similarity">
    <text evidence="4">Belongs to the VTA1 family.</text>
</comment>
<feature type="transmembrane region" description="Helical" evidence="16">
    <location>
        <begin position="1219"/>
        <end position="1237"/>
    </location>
</feature>
<feature type="compositionally biased region" description="Polar residues" evidence="15">
    <location>
        <begin position="298"/>
        <end position="309"/>
    </location>
</feature>
<dbReference type="InterPro" id="IPR023175">
    <property type="entry name" value="Vta1/CALS_N_sf"/>
</dbReference>
<dbReference type="GO" id="GO:0010008">
    <property type="term" value="C:endosome membrane"/>
    <property type="evidence" value="ECO:0007669"/>
    <property type="project" value="UniProtKB-SubCell"/>
</dbReference>
<keyword evidence="10" id="KW-0967">Endosome</keyword>
<dbReference type="Pfam" id="PF18097">
    <property type="entry name" value="Vta1_C"/>
    <property type="match status" value="1"/>
</dbReference>
<proteinExistence type="inferred from homology"/>
<feature type="domain" description="Vta1/callose synthase N-terminal" evidence="17">
    <location>
        <begin position="15"/>
        <end position="111"/>
    </location>
</feature>
<evidence type="ECO:0000256" key="7">
    <source>
        <dbReference type="ARBA" id="ARBA00022490"/>
    </source>
</evidence>
<keyword evidence="12 16" id="KW-1133">Transmembrane helix</keyword>
<evidence type="ECO:0000256" key="12">
    <source>
        <dbReference type="ARBA" id="ARBA00022989"/>
    </source>
</evidence>
<evidence type="ECO:0000256" key="11">
    <source>
        <dbReference type="ARBA" id="ARBA00022927"/>
    </source>
</evidence>
<evidence type="ECO:0000313" key="21">
    <source>
        <dbReference type="Proteomes" id="UP000006352"/>
    </source>
</evidence>
<evidence type="ECO:0000259" key="18">
    <source>
        <dbReference type="Pfam" id="PF07779"/>
    </source>
</evidence>
<feature type="region of interest" description="Disordered" evidence="15">
    <location>
        <begin position="1352"/>
        <end position="1373"/>
    </location>
</feature>
<dbReference type="Proteomes" id="UP000006352">
    <property type="component" value="Unassembled WGS sequence"/>
</dbReference>
<feature type="compositionally biased region" description="Pro residues" evidence="15">
    <location>
        <begin position="240"/>
        <end position="252"/>
    </location>
</feature>
<evidence type="ECO:0000256" key="16">
    <source>
        <dbReference type="SAM" id="Phobius"/>
    </source>
</evidence>
<gene>
    <name evidence="20" type="ORF">FIBRA_06354</name>
</gene>
<comment type="similarity">
    <text evidence="5">Belongs to the PC-esterase family. CASD1 subfamily.</text>
</comment>
<evidence type="ECO:0000256" key="2">
    <source>
        <dbReference type="ARBA" id="ARBA00004481"/>
    </source>
</evidence>
<accession>J4GB83</accession>
<dbReference type="InterPro" id="IPR012419">
    <property type="entry name" value="Cas1_AcylTrans_dom"/>
</dbReference>
<evidence type="ECO:0000256" key="4">
    <source>
        <dbReference type="ARBA" id="ARBA00007895"/>
    </source>
</evidence>
<name>J4GB83_9APHY</name>
<dbReference type="PANTHER" id="PTHR13533">
    <property type="entry name" value="N-ACETYLNEURAMINATE 9-O-ACETYLTRANSFERASE"/>
    <property type="match status" value="1"/>
</dbReference>
<sequence>MGFMNLPAVPSDLKSISPYLQRADELSSKDPVVSYWCAYYAAQSGISLRPKEPPSRAFLLSLLSALEKLKVDMGPNEAIEDEAVASAYVENFALKVFAMADNEDRRNEATRCVLLITKPSLPCQYAVSLPNALSLHIFVLLALTASETNSGTAKKFLAAANFLELLRIFDKEKPDTLSTADSNAEKIRYSKWKAADIAKAFREGRKPNPGPAEPEPPLASNLAAQPPSGPSTPALIRATQPPPTIIDMPPPQQDSFFQHVHPDSSVHSRSRSHVHDAQTPGAWSTIATPGTPGMVEPEQSTIHSRSVCATVSEELEGRENNADSPPLPPSASSSSPSRREVRFTPSVVGGLTTPPPESSHAIDQSLLVTPPTQPTTLPRAPPAAVAPELRLPPGFLPETTVSDPPLDFVPDDALHLPSASAPPLPPCSLTHTSSHGPLDSFHSPGATSPHVFLPPPPIGVFPASSSAPVPPVPPPFVPVPAPAAATVTTLPVELTPVEIARAQKHCRFAISSLDYEDVEQARKELRAALKMLGGILQAIVTPMPPKRFSFSLNPQWSHYVALFSLAIALFSGFVRYFIIDHTDPLHCDALLNEGQWLDSKFKNWQPDGCMMHTYQAKDVTACMGSRRVVFIGDSVTRQLYFQFAHIVDPSLPTAPPDDERKHQNYSFTATSNIQLSFYWDPYLNSSEAQSYIIPQSLASSTPLRDDPTGSADRPALLVLGSGLWYLRYANEGSGGLPAWEDKIASAFDALASARTPVADKVVVLPIEDVVSTKLSRERAQSMQAPDIDAMNSDLHHHIRPAPLTSAYALFPASAPTREGKGRAAAATVPAPLPVSLPLVFNKMLDASQTEDGLHFSDALVTVQANILLNLRCNDVLPKTFPLDKTCCRRYPVPSPLHSLVLVVAVLWGPACVLLSRRLESRIPGQPFIGEPEMPAVVLSVVAALIYISDRTGFWLKEQKQFSPWIFTFLSVLSLIVGLLTVRQADNDLGFLNREQTDEWKGWMQIAILIYHYTGASKISGIYNVIRVLVAAYLYMTGYGHVTYYVKKADFGFTRVAQIIVRLNLLTLLLAYTMNTDYLSYYFAPLVSWWFLIIYGTMVIGSQYNDRTVFLVCKILFSMGLVTWFMSESWLLENIFTFLERACGIHSSAREWAFRVNLDLWIVYFGMFTAIAVMKIREHRLTDHPQWPLVVKGAAGASGIVLLWFFAFELYQPDKFAYNLWHPYIAFLPVGAFVILRNANGILRSASSRAFAFIGQCSLETFIIQYHFWLAGDTKGVLLVIPGTRWRPLNLVITTIMFIYVSHRVAQATGEVTNWICGSSKPPTLPTIMGAEQRRGHANSTNVESIPLTLQDSEGRKDIDGSTPSLESDSARSPRRWVDRLAEGSSNSSSSITPGFRVWYGETEWKPGVKTKLTIAVTIMWLLNIMWPYPS</sequence>
<evidence type="ECO:0000313" key="20">
    <source>
        <dbReference type="EMBL" id="CCM04188.1"/>
    </source>
</evidence>
<evidence type="ECO:0000256" key="3">
    <source>
        <dbReference type="ARBA" id="ARBA00004496"/>
    </source>
</evidence>
<feature type="region of interest" description="Disordered" evidence="15">
    <location>
        <begin position="203"/>
        <end position="362"/>
    </location>
</feature>
<dbReference type="RefSeq" id="XP_012183471.1">
    <property type="nucleotide sequence ID" value="XM_012328081.1"/>
</dbReference>
<evidence type="ECO:0000256" key="6">
    <source>
        <dbReference type="ARBA" id="ARBA00022448"/>
    </source>
</evidence>
<evidence type="ECO:0000259" key="19">
    <source>
        <dbReference type="Pfam" id="PF18097"/>
    </source>
</evidence>
<feature type="compositionally biased region" description="Pro residues" evidence="15">
    <location>
        <begin position="208"/>
        <end position="217"/>
    </location>
</feature>
<evidence type="ECO:0000256" key="1">
    <source>
        <dbReference type="ARBA" id="ARBA00004141"/>
    </source>
</evidence>
<dbReference type="HOGENOM" id="CLU_252509_0_0_1"/>
<dbReference type="OrthoDB" id="1932925at2759"/>
<dbReference type="InterPro" id="IPR039431">
    <property type="entry name" value="Vta1/CALS_N"/>
</dbReference>
<dbReference type="PANTHER" id="PTHR13533:SF1">
    <property type="entry name" value="N-ACETYLNEURAMINATE 9-O-ACETYLTRANSFERASE"/>
    <property type="match status" value="1"/>
</dbReference>
<keyword evidence="11" id="KW-0653">Protein transport</keyword>
<dbReference type="GO" id="GO:0016740">
    <property type="term" value="F:transferase activity"/>
    <property type="evidence" value="ECO:0007669"/>
    <property type="project" value="UniProtKB-KW"/>
</dbReference>
<feature type="transmembrane region" description="Helical" evidence="16">
    <location>
        <begin position="556"/>
        <end position="578"/>
    </location>
</feature>
<feature type="transmembrane region" description="Helical" evidence="16">
    <location>
        <begin position="896"/>
        <end position="914"/>
    </location>
</feature>
<feature type="transmembrane region" description="Helical" evidence="16">
    <location>
        <begin position="1052"/>
        <end position="1072"/>
    </location>
</feature>
<keyword evidence="6" id="KW-0813">Transport</keyword>
<dbReference type="GO" id="GO:0005975">
    <property type="term" value="P:carbohydrate metabolic process"/>
    <property type="evidence" value="ECO:0007669"/>
    <property type="project" value="UniProtKB-ARBA"/>
</dbReference>
<evidence type="ECO:0000256" key="15">
    <source>
        <dbReference type="SAM" id="MobiDB-lite"/>
    </source>
</evidence>
<dbReference type="Pfam" id="PF04652">
    <property type="entry name" value="Vta1"/>
    <property type="match status" value="2"/>
</dbReference>
<dbReference type="GeneID" id="24099099"/>
<dbReference type="Pfam" id="PF07779">
    <property type="entry name" value="Cas1_AcylT"/>
    <property type="match status" value="1"/>
</dbReference>
<feature type="domain" description="Vta1/callose synthase N-terminal" evidence="17">
    <location>
        <begin position="132"/>
        <end position="203"/>
    </location>
</feature>
<feature type="transmembrane region" description="Helical" evidence="16">
    <location>
        <begin position="935"/>
        <end position="955"/>
    </location>
</feature>
<feature type="transmembrane region" description="Helical" evidence="16">
    <location>
        <begin position="1024"/>
        <end position="1045"/>
    </location>
</feature>
<feature type="domain" description="Vta1 C-terminal" evidence="19">
    <location>
        <begin position="498"/>
        <end position="533"/>
    </location>
</feature>
<keyword evidence="13 16" id="KW-0472">Membrane</keyword>
<keyword evidence="9 16" id="KW-0812">Transmembrane</keyword>
<comment type="subcellular location">
    <subcellularLocation>
        <location evidence="3">Cytoplasm</location>
    </subcellularLocation>
    <subcellularLocation>
        <location evidence="2">Endosome membrane</location>
        <topology evidence="2">Peripheral membrane protein</topology>
    </subcellularLocation>
    <subcellularLocation>
        <location evidence="1">Membrane</location>
        <topology evidence="1">Multi-pass membrane protein</topology>
    </subcellularLocation>
</comment>
<evidence type="ECO:0000256" key="13">
    <source>
        <dbReference type="ARBA" id="ARBA00023136"/>
    </source>
</evidence>
<organism evidence="20 21">
    <name type="scientific">Fibroporia radiculosa</name>
    <dbReference type="NCBI Taxonomy" id="599839"/>
    <lineage>
        <taxon>Eukaryota</taxon>
        <taxon>Fungi</taxon>
        <taxon>Dikarya</taxon>
        <taxon>Basidiomycota</taxon>
        <taxon>Agaricomycotina</taxon>
        <taxon>Agaricomycetes</taxon>
        <taxon>Polyporales</taxon>
        <taxon>Fibroporiaceae</taxon>
        <taxon>Fibroporia</taxon>
    </lineage>
</organism>
<keyword evidence="14" id="KW-0325">Glycoprotein</keyword>
<evidence type="ECO:0008006" key="22">
    <source>
        <dbReference type="Google" id="ProtNLM"/>
    </source>
</evidence>
<feature type="transmembrane region" description="Helical" evidence="16">
    <location>
        <begin position="1188"/>
        <end position="1207"/>
    </location>
</feature>
<feature type="transmembrane region" description="Helical" evidence="16">
    <location>
        <begin position="1078"/>
        <end position="1100"/>
    </location>
</feature>
<feature type="transmembrane region" description="Helical" evidence="16">
    <location>
        <begin position="961"/>
        <end position="981"/>
    </location>
</feature>
<protein>
    <recommendedName>
        <fullName evidence="22">Cas1p 10 TM acyl transferase domain-containing protein</fullName>
    </recommendedName>
</protein>
<feature type="transmembrane region" description="Helical" evidence="16">
    <location>
        <begin position="1159"/>
        <end position="1176"/>
    </location>
</feature>
<evidence type="ECO:0000256" key="5">
    <source>
        <dbReference type="ARBA" id="ARBA00010666"/>
    </source>
</evidence>
<feature type="transmembrane region" description="Helical" evidence="16">
    <location>
        <begin position="1249"/>
        <end position="1268"/>
    </location>
</feature>
<dbReference type="Gene3D" id="1.20.5.420">
    <property type="entry name" value="Immunoglobulin FC, subunit C"/>
    <property type="match status" value="1"/>
</dbReference>
<keyword evidence="8" id="KW-0808">Transferase</keyword>
<evidence type="ECO:0000256" key="9">
    <source>
        <dbReference type="ARBA" id="ARBA00022692"/>
    </source>
</evidence>
<evidence type="ECO:0000259" key="17">
    <source>
        <dbReference type="Pfam" id="PF04652"/>
    </source>
</evidence>
<evidence type="ECO:0000256" key="10">
    <source>
        <dbReference type="ARBA" id="ARBA00022753"/>
    </source>
</evidence>
<dbReference type="InParanoid" id="J4GB83"/>
<keyword evidence="21" id="KW-1185">Reference proteome</keyword>
<evidence type="ECO:0000256" key="14">
    <source>
        <dbReference type="ARBA" id="ARBA00023180"/>
    </source>
</evidence>
<keyword evidence="7" id="KW-0963">Cytoplasm</keyword>
<dbReference type="GO" id="GO:0005794">
    <property type="term" value="C:Golgi apparatus"/>
    <property type="evidence" value="ECO:0007669"/>
    <property type="project" value="UniProtKB-ARBA"/>
</dbReference>
<feature type="transmembrane region" description="Helical" evidence="16">
    <location>
        <begin position="1107"/>
        <end position="1125"/>
    </location>
</feature>
<dbReference type="GO" id="GO:0015031">
    <property type="term" value="P:protein transport"/>
    <property type="evidence" value="ECO:0007669"/>
    <property type="project" value="UniProtKB-KW"/>
</dbReference>
<feature type="domain" description="Cas1p 10 TM acyl transferase" evidence="18">
    <location>
        <begin position="881"/>
        <end position="1322"/>
    </location>
</feature>
<dbReference type="Gene3D" id="1.25.40.270">
    <property type="entry name" value="Vacuolar protein sorting-associated protein vta1"/>
    <property type="match status" value="2"/>
</dbReference>
<evidence type="ECO:0000256" key="8">
    <source>
        <dbReference type="ARBA" id="ARBA00022679"/>
    </source>
</evidence>
<reference evidence="20 21" key="1">
    <citation type="journal article" date="2012" name="Appl. Environ. Microbiol.">
        <title>Short-read sequencing for genomic analysis of the brown rot fungus Fibroporia radiculosa.</title>
        <authorList>
            <person name="Tang J.D."/>
            <person name="Perkins A.D."/>
            <person name="Sonstegard T.S."/>
            <person name="Schroeder S.G."/>
            <person name="Burgess S.C."/>
            <person name="Diehl S.V."/>
        </authorList>
    </citation>
    <scope>NUCLEOTIDE SEQUENCE [LARGE SCALE GENOMIC DNA]</scope>
    <source>
        <strain evidence="20 21">TFFH 294</strain>
    </source>
</reference>
<dbReference type="EMBL" id="HE797145">
    <property type="protein sequence ID" value="CCM04188.1"/>
    <property type="molecule type" value="Genomic_DNA"/>
</dbReference>
<dbReference type="InterPro" id="IPR041212">
    <property type="entry name" value="Vta1_C"/>
</dbReference>